<dbReference type="SUPFAM" id="SSF51126">
    <property type="entry name" value="Pectin lyase-like"/>
    <property type="match status" value="1"/>
</dbReference>
<dbReference type="InterPro" id="IPR000743">
    <property type="entry name" value="Glyco_hydro_28"/>
</dbReference>
<feature type="chain" id="PRO_5043583925" description="endo-polygalacturonase" evidence="14">
    <location>
        <begin position="23"/>
        <end position="468"/>
    </location>
</feature>
<dbReference type="AlphaFoldDB" id="A0AAV1CXQ3"/>
<evidence type="ECO:0000256" key="2">
    <source>
        <dbReference type="ARBA" id="ARBA00008834"/>
    </source>
</evidence>
<evidence type="ECO:0000256" key="3">
    <source>
        <dbReference type="ARBA" id="ARBA00012736"/>
    </source>
</evidence>
<name>A0AAV1CXQ3_OLDCO</name>
<evidence type="ECO:0000256" key="6">
    <source>
        <dbReference type="ARBA" id="ARBA00022729"/>
    </source>
</evidence>
<evidence type="ECO:0000256" key="12">
    <source>
        <dbReference type="PROSITE-ProRule" id="PRU10052"/>
    </source>
</evidence>
<keyword evidence="5" id="KW-0964">Secreted</keyword>
<keyword evidence="6 14" id="KW-0732">Signal</keyword>
<evidence type="ECO:0000256" key="1">
    <source>
        <dbReference type="ARBA" id="ARBA00004191"/>
    </source>
</evidence>
<accession>A0AAV1CXQ3</accession>
<organism evidence="15 16">
    <name type="scientific">Oldenlandia corymbosa var. corymbosa</name>
    <dbReference type="NCBI Taxonomy" id="529605"/>
    <lineage>
        <taxon>Eukaryota</taxon>
        <taxon>Viridiplantae</taxon>
        <taxon>Streptophyta</taxon>
        <taxon>Embryophyta</taxon>
        <taxon>Tracheophyta</taxon>
        <taxon>Spermatophyta</taxon>
        <taxon>Magnoliopsida</taxon>
        <taxon>eudicotyledons</taxon>
        <taxon>Gunneridae</taxon>
        <taxon>Pentapetalae</taxon>
        <taxon>asterids</taxon>
        <taxon>lamiids</taxon>
        <taxon>Gentianales</taxon>
        <taxon>Rubiaceae</taxon>
        <taxon>Rubioideae</taxon>
        <taxon>Spermacoceae</taxon>
        <taxon>Hedyotis-Oldenlandia complex</taxon>
        <taxon>Oldenlandia</taxon>
    </lineage>
</organism>
<evidence type="ECO:0000256" key="5">
    <source>
        <dbReference type="ARBA" id="ARBA00022525"/>
    </source>
</evidence>
<dbReference type="PROSITE" id="PS51257">
    <property type="entry name" value="PROKAR_LIPOPROTEIN"/>
    <property type="match status" value="1"/>
</dbReference>
<evidence type="ECO:0000256" key="13">
    <source>
        <dbReference type="RuleBase" id="RU361169"/>
    </source>
</evidence>
<dbReference type="GO" id="GO:0004650">
    <property type="term" value="F:polygalacturonase activity"/>
    <property type="evidence" value="ECO:0007669"/>
    <property type="project" value="UniProtKB-EC"/>
</dbReference>
<feature type="active site" evidence="12">
    <location>
        <position position="318"/>
    </location>
</feature>
<dbReference type="Gene3D" id="2.160.20.10">
    <property type="entry name" value="Single-stranded right-handed beta-helix, Pectin lyase-like"/>
    <property type="match status" value="1"/>
</dbReference>
<keyword evidence="7 13" id="KW-0378">Hydrolase</keyword>
<gene>
    <name evidence="15" type="ORF">OLC1_LOCUS9894</name>
</gene>
<evidence type="ECO:0000256" key="7">
    <source>
        <dbReference type="ARBA" id="ARBA00022801"/>
    </source>
</evidence>
<dbReference type="EMBL" id="OX459120">
    <property type="protein sequence ID" value="CAI9099966.1"/>
    <property type="molecule type" value="Genomic_DNA"/>
</dbReference>
<dbReference type="GO" id="GO:0009901">
    <property type="term" value="P:anther dehiscence"/>
    <property type="evidence" value="ECO:0007669"/>
    <property type="project" value="UniProtKB-ARBA"/>
</dbReference>
<comment type="similarity">
    <text evidence="2 13">Belongs to the glycosyl hydrolase 28 family.</text>
</comment>
<proteinExistence type="inferred from homology"/>
<dbReference type="PROSITE" id="PS00502">
    <property type="entry name" value="POLYGALACTURONASE"/>
    <property type="match status" value="1"/>
</dbReference>
<dbReference type="EC" id="3.2.1.15" evidence="3"/>
<dbReference type="GO" id="GO:0009830">
    <property type="term" value="P:cell wall modification involved in abscission"/>
    <property type="evidence" value="ECO:0007669"/>
    <property type="project" value="UniProtKB-ARBA"/>
</dbReference>
<evidence type="ECO:0000256" key="9">
    <source>
        <dbReference type="ARBA" id="ARBA00023316"/>
    </source>
</evidence>
<comment type="subcellular location">
    <subcellularLocation>
        <location evidence="1">Secreted</location>
        <location evidence="1">Cell wall</location>
    </subcellularLocation>
</comment>
<evidence type="ECO:0000256" key="11">
    <source>
        <dbReference type="ARBA" id="ARBA00083621"/>
    </source>
</evidence>
<evidence type="ECO:0000256" key="8">
    <source>
        <dbReference type="ARBA" id="ARBA00023295"/>
    </source>
</evidence>
<evidence type="ECO:0000256" key="14">
    <source>
        <dbReference type="SAM" id="SignalP"/>
    </source>
</evidence>
<evidence type="ECO:0000256" key="4">
    <source>
        <dbReference type="ARBA" id="ARBA00022512"/>
    </source>
</evidence>
<dbReference type="GO" id="GO:0005975">
    <property type="term" value="P:carbohydrate metabolic process"/>
    <property type="evidence" value="ECO:0007669"/>
    <property type="project" value="InterPro"/>
</dbReference>
<dbReference type="InterPro" id="IPR011050">
    <property type="entry name" value="Pectin_lyase_fold/virulence"/>
</dbReference>
<dbReference type="FunFam" id="2.160.20.10:FF:000028">
    <property type="entry name" value="Polygalacturonase QRT2"/>
    <property type="match status" value="1"/>
</dbReference>
<keyword evidence="16" id="KW-1185">Reference proteome</keyword>
<feature type="signal peptide" evidence="14">
    <location>
        <begin position="1"/>
        <end position="22"/>
    </location>
</feature>
<evidence type="ECO:0000313" key="16">
    <source>
        <dbReference type="Proteomes" id="UP001161247"/>
    </source>
</evidence>
<dbReference type="Proteomes" id="UP001161247">
    <property type="component" value="Chromosome 3"/>
</dbReference>
<reference evidence="15" key="1">
    <citation type="submission" date="2023-03" db="EMBL/GenBank/DDBJ databases">
        <authorList>
            <person name="Julca I."/>
        </authorList>
    </citation>
    <scope>NUCLEOTIDE SEQUENCE</scope>
</reference>
<dbReference type="SMART" id="SM00710">
    <property type="entry name" value="PbH1"/>
    <property type="match status" value="5"/>
</dbReference>
<dbReference type="Pfam" id="PF00295">
    <property type="entry name" value="Glyco_hydro_28"/>
    <property type="match status" value="1"/>
</dbReference>
<dbReference type="PANTHER" id="PTHR31375">
    <property type="match status" value="1"/>
</dbReference>
<keyword evidence="4" id="KW-0134">Cell wall</keyword>
<dbReference type="GO" id="GO:0010047">
    <property type="term" value="P:fruit dehiscence"/>
    <property type="evidence" value="ECO:0007669"/>
    <property type="project" value="UniProtKB-ARBA"/>
</dbReference>
<evidence type="ECO:0000313" key="15">
    <source>
        <dbReference type="EMBL" id="CAI9099966.1"/>
    </source>
</evidence>
<comment type="catalytic activity">
    <reaction evidence="10">
        <text>(1,4-alpha-D-galacturonosyl)n+m + H2O = (1,4-alpha-D-galacturonosyl)n + (1,4-alpha-D-galacturonosyl)m.</text>
        <dbReference type="EC" id="3.2.1.15"/>
    </reaction>
</comment>
<keyword evidence="8 13" id="KW-0326">Glycosidase</keyword>
<evidence type="ECO:0000256" key="10">
    <source>
        <dbReference type="ARBA" id="ARBA00034074"/>
    </source>
</evidence>
<dbReference type="InterPro" id="IPR006626">
    <property type="entry name" value="PbH1"/>
</dbReference>
<keyword evidence="9" id="KW-0961">Cell wall biogenesis/degradation</keyword>
<dbReference type="InterPro" id="IPR012334">
    <property type="entry name" value="Pectin_lyas_fold"/>
</dbReference>
<sequence>MAHHHRSTTIFFPFFVMVVVSSFSFSSCIHHEHMLEDHNRFQEEIGYDFQAYPLYTSQVDIHGRGQLCDMNSTNQIEDERISSFDGLIRQFSDDSARSTIVVDNYGAKGDGSSDDTKAFQDAWNQSCSSTSPVTFVVSRGKQYLLKPITFSGPCNSPLTLQIYGTLKASDNRGDYRVDGRHWILFQRIKNLTVEGGGTINGNGNIWWQNSCKINKTLPCKEAPTAVTFYDCQNIIVENLNIEDAQQMHISFEQCSNVQASNLVVKSPEKSPNTDGIHVANTHNIQISSCTIGTGDDCISISNGSQNVQASDIICGPGHGISIGSLGAKNSEARVSGVFVNGANLSGTTNGIRIKTWQGGSGSASNMKFQNIQMQNVENPIIIDQNYCDQPTPCTHQESAVQVKNVFYQNISGTSASDIAINFDCSKSYPCEGILLQNVDLVKEGGGASNASCNNIHLINVGTVSPRCP</sequence>
<protein>
    <recommendedName>
        <fullName evidence="3">endo-polygalacturonase</fullName>
        <ecNumber evidence="3">3.2.1.15</ecNumber>
    </recommendedName>
    <alternativeName>
        <fullName evidence="11">Pectinase</fullName>
    </alternativeName>
</protein>